<evidence type="ECO:0000313" key="1">
    <source>
        <dbReference type="EMBL" id="MBW0554489.1"/>
    </source>
</evidence>
<proteinExistence type="predicted"/>
<accession>A0A9Q3J2Q4</accession>
<keyword evidence="2" id="KW-1185">Reference proteome</keyword>
<evidence type="ECO:0000313" key="2">
    <source>
        <dbReference type="Proteomes" id="UP000765509"/>
    </source>
</evidence>
<protein>
    <submittedName>
        <fullName evidence="1">Uncharacterized protein</fullName>
    </submittedName>
</protein>
<sequence length="126" mass="13780">MQNDTTRFWAMYRQASVEYYVYVLDVSATIAFFINPGSCIGGPLSAKGAALMAQIDAAERQAEFIAVVHPSWTVFKQTNRLLKAVAAYPVSIVVGETASAQTTKFPDSIQEASYTKDTRKIGCTQS</sequence>
<gene>
    <name evidence="1" type="ORF">O181_094204</name>
</gene>
<dbReference type="Proteomes" id="UP000765509">
    <property type="component" value="Unassembled WGS sequence"/>
</dbReference>
<name>A0A9Q3J2Q4_9BASI</name>
<dbReference type="Gene3D" id="3.40.50.300">
    <property type="entry name" value="P-loop containing nucleotide triphosphate hydrolases"/>
    <property type="match status" value="1"/>
</dbReference>
<comment type="caution">
    <text evidence="1">The sequence shown here is derived from an EMBL/GenBank/DDBJ whole genome shotgun (WGS) entry which is preliminary data.</text>
</comment>
<dbReference type="EMBL" id="AVOT02061185">
    <property type="protein sequence ID" value="MBW0554489.1"/>
    <property type="molecule type" value="Genomic_DNA"/>
</dbReference>
<reference evidence="1" key="1">
    <citation type="submission" date="2021-03" db="EMBL/GenBank/DDBJ databases">
        <title>Draft genome sequence of rust myrtle Austropuccinia psidii MF-1, a brazilian biotype.</title>
        <authorList>
            <person name="Quecine M.C."/>
            <person name="Pachon D.M.R."/>
            <person name="Bonatelli M.L."/>
            <person name="Correr F.H."/>
            <person name="Franceschini L.M."/>
            <person name="Leite T.F."/>
            <person name="Margarido G.R.A."/>
            <person name="Almeida C.A."/>
            <person name="Ferrarezi J.A."/>
            <person name="Labate C.A."/>
        </authorList>
    </citation>
    <scope>NUCLEOTIDE SEQUENCE</scope>
    <source>
        <strain evidence="1">MF-1</strain>
    </source>
</reference>
<dbReference type="InterPro" id="IPR027417">
    <property type="entry name" value="P-loop_NTPase"/>
</dbReference>
<dbReference type="AlphaFoldDB" id="A0A9Q3J2Q4"/>
<organism evidence="1 2">
    <name type="scientific">Austropuccinia psidii MF-1</name>
    <dbReference type="NCBI Taxonomy" id="1389203"/>
    <lineage>
        <taxon>Eukaryota</taxon>
        <taxon>Fungi</taxon>
        <taxon>Dikarya</taxon>
        <taxon>Basidiomycota</taxon>
        <taxon>Pucciniomycotina</taxon>
        <taxon>Pucciniomycetes</taxon>
        <taxon>Pucciniales</taxon>
        <taxon>Sphaerophragmiaceae</taxon>
        <taxon>Austropuccinia</taxon>
    </lineage>
</organism>